<evidence type="ECO:0000313" key="3">
    <source>
        <dbReference type="EMBL" id="SKA13886.1"/>
    </source>
</evidence>
<protein>
    <submittedName>
        <fullName evidence="3">Uncharacterized protein</fullName>
    </submittedName>
</protein>
<feature type="region of interest" description="Disordered" evidence="1">
    <location>
        <begin position="86"/>
        <end position="114"/>
    </location>
</feature>
<dbReference type="Proteomes" id="UP000190637">
    <property type="component" value="Unassembled WGS sequence"/>
</dbReference>
<dbReference type="AlphaFoldDB" id="A0A1T4RDL3"/>
<keyword evidence="4" id="KW-1185">Reference proteome</keyword>
<dbReference type="SUPFAM" id="SSF88713">
    <property type="entry name" value="Glycoside hydrolase/deacetylase"/>
    <property type="match status" value="1"/>
</dbReference>
<feature type="compositionally biased region" description="Low complexity" evidence="1">
    <location>
        <begin position="749"/>
        <end position="759"/>
    </location>
</feature>
<dbReference type="EMBL" id="FUWS01000006">
    <property type="protein sequence ID" value="SKA13886.1"/>
    <property type="molecule type" value="Genomic_DNA"/>
</dbReference>
<dbReference type="STRING" id="1122192.SAMN02745673_02714"/>
<dbReference type="Pfam" id="PF19516">
    <property type="entry name" value="DUF6049"/>
    <property type="match status" value="1"/>
</dbReference>
<keyword evidence="2" id="KW-1133">Transmembrane helix</keyword>
<keyword evidence="2" id="KW-0472">Membrane</keyword>
<gene>
    <name evidence="3" type="ORF">SAMN02745673_02714</name>
</gene>
<dbReference type="GO" id="GO:0005975">
    <property type="term" value="P:carbohydrate metabolic process"/>
    <property type="evidence" value="ECO:0007669"/>
    <property type="project" value="InterPro"/>
</dbReference>
<reference evidence="3 4" key="1">
    <citation type="submission" date="2017-02" db="EMBL/GenBank/DDBJ databases">
        <authorList>
            <person name="Peterson S.W."/>
        </authorList>
    </citation>
    <scope>NUCLEOTIDE SEQUENCE [LARGE SCALE GENOMIC DNA]</scope>
    <source>
        <strain evidence="3 4">DSM 45154</strain>
    </source>
</reference>
<name>A0A1T4RDL3_9ACTN</name>
<feature type="region of interest" description="Disordered" evidence="1">
    <location>
        <begin position="737"/>
        <end position="791"/>
    </location>
</feature>
<accession>A0A1T4RDL3</accession>
<evidence type="ECO:0000313" key="4">
    <source>
        <dbReference type="Proteomes" id="UP000190637"/>
    </source>
</evidence>
<evidence type="ECO:0000256" key="2">
    <source>
        <dbReference type="SAM" id="Phobius"/>
    </source>
</evidence>
<proteinExistence type="predicted"/>
<feature type="transmembrane region" description="Helical" evidence="2">
    <location>
        <begin position="706"/>
        <end position="727"/>
    </location>
</feature>
<sequence>MATAVALVPTAFHPVQEASAAVASTVSPASGDSAATAPLIVEEITPRAVGKKSTVTVTGKVTNTTGETLEGVTVRLRYSSYPLTGRDQLESHSAGESTDPQAFGPSLTVKGPLAPGESAPYELKVKTSELGLGGFGVYPLAVESTDAAGERLGVQRTFLPYDDGSDVEPVEVAWVWPLLDRPQRADDDTYLDDTLDASLSADGRLGRLLSIGGQAGGFDESVEEPPADGTADADEDTAAAEKAGGTPAKDDAAEAPRAADSREATTDVPLTWAVDPGLLDDISRIAESGYQVLEDGESDTPRVAPREASENAATWLEQARVLIGEDPLLATPYANPDLAALLGSGLENDAESSVTLGRLTLQQVLGRSADHELAWPAGGAMDDATRDFLADRGAERFLLDDSALPASEWIAHTPTAATSLPLGNGEAGTALAIDGRISEEISADTWEPGQAALAQQRFAAETAMIAAEQPGGERRAVVVAPEHDWDPNPVFAQGLLEATEDLPWLEPVALDEIQADPGAVSEREGPVYSDSAAQAELDGDHLDRIKDIRGEVRLFNSVLTNDGDPFRPAILRLESAAWRDEDEAATRALDRLATSVDETIGKVRVMPGEPVTLASKSGTIGILVANDLEEHSVTVHLSIFSENSERLSIGNYTTSMEIGPGGKTTVYVPISARINGRTVLHMSLQNADGEPISAHETTTPVNVTGLGTTALLISGAGAMVLIVALAPRALRKWARKRHEAMSGEGEQDGAPAPGAAAGATEAMHHNVSAPSGQRPDATSGDERGDGVAGRT</sequence>
<keyword evidence="2" id="KW-0812">Transmembrane</keyword>
<dbReference type="InterPro" id="IPR011330">
    <property type="entry name" value="Glyco_hydro/deAcase_b/a-brl"/>
</dbReference>
<feature type="compositionally biased region" description="Acidic residues" evidence="1">
    <location>
        <begin position="220"/>
        <end position="238"/>
    </location>
</feature>
<feature type="region of interest" description="Disordered" evidence="1">
    <location>
        <begin position="214"/>
        <end position="268"/>
    </location>
</feature>
<feature type="compositionally biased region" description="Basic and acidic residues" evidence="1">
    <location>
        <begin position="248"/>
        <end position="265"/>
    </location>
</feature>
<organism evidence="3 4">
    <name type="scientific">Marinactinospora thermotolerans DSM 45154</name>
    <dbReference type="NCBI Taxonomy" id="1122192"/>
    <lineage>
        <taxon>Bacteria</taxon>
        <taxon>Bacillati</taxon>
        <taxon>Actinomycetota</taxon>
        <taxon>Actinomycetes</taxon>
        <taxon>Streptosporangiales</taxon>
        <taxon>Nocardiopsidaceae</taxon>
        <taxon>Marinactinospora</taxon>
    </lineage>
</organism>
<dbReference type="InterPro" id="IPR046112">
    <property type="entry name" value="DUF6049"/>
</dbReference>
<evidence type="ECO:0000256" key="1">
    <source>
        <dbReference type="SAM" id="MobiDB-lite"/>
    </source>
</evidence>